<protein>
    <submittedName>
        <fullName evidence="2">Uncharacterized protein</fullName>
    </submittedName>
</protein>
<keyword evidence="1" id="KW-0472">Membrane</keyword>
<proteinExistence type="predicted"/>
<dbReference type="Proteomes" id="UP000823388">
    <property type="component" value="Chromosome 5K"/>
</dbReference>
<gene>
    <name evidence="2" type="ORF">PVAP13_5KG094400</name>
</gene>
<reference evidence="2" key="1">
    <citation type="submission" date="2020-05" db="EMBL/GenBank/DDBJ databases">
        <title>WGS assembly of Panicum virgatum.</title>
        <authorList>
            <person name="Lovell J.T."/>
            <person name="Jenkins J."/>
            <person name="Shu S."/>
            <person name="Juenger T.E."/>
            <person name="Schmutz J."/>
        </authorList>
    </citation>
    <scope>NUCLEOTIDE SEQUENCE</scope>
    <source>
        <strain evidence="2">AP13</strain>
    </source>
</reference>
<comment type="caution">
    <text evidence="2">The sequence shown here is derived from an EMBL/GenBank/DDBJ whole genome shotgun (WGS) entry which is preliminary data.</text>
</comment>
<name>A0A8T0SC10_PANVG</name>
<keyword evidence="3" id="KW-1185">Reference proteome</keyword>
<accession>A0A8T0SC10</accession>
<organism evidence="2 3">
    <name type="scientific">Panicum virgatum</name>
    <name type="common">Blackwell switchgrass</name>
    <dbReference type="NCBI Taxonomy" id="38727"/>
    <lineage>
        <taxon>Eukaryota</taxon>
        <taxon>Viridiplantae</taxon>
        <taxon>Streptophyta</taxon>
        <taxon>Embryophyta</taxon>
        <taxon>Tracheophyta</taxon>
        <taxon>Spermatophyta</taxon>
        <taxon>Magnoliopsida</taxon>
        <taxon>Liliopsida</taxon>
        <taxon>Poales</taxon>
        <taxon>Poaceae</taxon>
        <taxon>PACMAD clade</taxon>
        <taxon>Panicoideae</taxon>
        <taxon>Panicodae</taxon>
        <taxon>Paniceae</taxon>
        <taxon>Panicinae</taxon>
        <taxon>Panicum</taxon>
        <taxon>Panicum sect. Hiantes</taxon>
    </lineage>
</organism>
<evidence type="ECO:0000256" key="1">
    <source>
        <dbReference type="SAM" id="Phobius"/>
    </source>
</evidence>
<evidence type="ECO:0000313" key="3">
    <source>
        <dbReference type="Proteomes" id="UP000823388"/>
    </source>
</evidence>
<keyword evidence="1" id="KW-0812">Transmembrane</keyword>
<dbReference type="EMBL" id="CM029045">
    <property type="protein sequence ID" value="KAG2595757.1"/>
    <property type="molecule type" value="Genomic_DNA"/>
</dbReference>
<dbReference type="AlphaFoldDB" id="A0A8T0SC10"/>
<feature type="transmembrane region" description="Helical" evidence="1">
    <location>
        <begin position="12"/>
        <end position="32"/>
    </location>
</feature>
<sequence length="63" mass="7527">MDLLLLHTYSHFHSISQLLFTFTWGLCSLLILEHLSPKRRWLPGKKTSFQVPFRAPLCRLFFH</sequence>
<evidence type="ECO:0000313" key="2">
    <source>
        <dbReference type="EMBL" id="KAG2595757.1"/>
    </source>
</evidence>
<keyword evidence="1" id="KW-1133">Transmembrane helix</keyword>